<dbReference type="OrthoDB" id="3872177at2"/>
<evidence type="ECO:0000313" key="1">
    <source>
        <dbReference type="EMBL" id="OEJ95257.1"/>
    </source>
</evidence>
<keyword evidence="2" id="KW-1185">Reference proteome</keyword>
<proteinExistence type="predicted"/>
<reference evidence="1 2" key="1">
    <citation type="journal article" date="2013" name="Genome Announc.">
        <title>Genome Sequence of Streptomyces violaceusniger Strain SPC6, a Halotolerant Streptomycete That Exhibits Rapid Growth and Development.</title>
        <authorList>
            <person name="Chen X."/>
            <person name="Zhang B."/>
            <person name="Zhang W."/>
            <person name="Wu X."/>
            <person name="Zhang M."/>
            <person name="Chen T."/>
            <person name="Liu G."/>
            <person name="Dyson P."/>
        </authorList>
    </citation>
    <scope>NUCLEOTIDE SEQUENCE [LARGE SCALE GENOMIC DNA]</scope>
    <source>
        <strain evidence="1 2">SPC6</strain>
    </source>
</reference>
<evidence type="ECO:0000313" key="2">
    <source>
        <dbReference type="Proteomes" id="UP000095329"/>
    </source>
</evidence>
<dbReference type="EMBL" id="ASHX02000001">
    <property type="protein sequence ID" value="OEJ95257.1"/>
    <property type="molecule type" value="Genomic_DNA"/>
</dbReference>
<dbReference type="Proteomes" id="UP000095329">
    <property type="component" value="Unassembled WGS sequence"/>
</dbReference>
<dbReference type="RefSeq" id="WP_023587498.1">
    <property type="nucleotide sequence ID" value="NZ_ASHX02000001.1"/>
</dbReference>
<dbReference type="AlphaFoldDB" id="A0A1D3DSF2"/>
<dbReference type="eggNOG" id="ENOG502ZP4K">
    <property type="taxonomic scope" value="Bacteria"/>
</dbReference>
<gene>
    <name evidence="1" type="ORF">J116_012945</name>
</gene>
<accession>A0A1D3DSF2</accession>
<sequence>MSGEPDLNLPPGTARLLTEGINKAHGELKDLASIGDATAGGGFSDLALSALELGHRGLAAEFRTFCDRWGWGVRDLMRRGNAFAHAVGLAAGALHEQDQYVKNTFKVVVNGVNGNPHLTEEEVQARSWDSIISQRPTDGADWSEESFSAAHAESEQVWNDVGYDVQHQIADSMERAGALDSHERELLDTVHREMYEPTDEAVRRAGGQAGGGD</sequence>
<comment type="caution">
    <text evidence="1">The sequence shown here is derived from an EMBL/GenBank/DDBJ whole genome shotgun (WGS) entry which is preliminary data.</text>
</comment>
<name>A0A1D3DSF2_9ACTN</name>
<protein>
    <submittedName>
        <fullName evidence="1">Uncharacterized protein</fullName>
    </submittedName>
</protein>
<organism evidence="1 2">
    <name type="scientific">Streptomyces thermolilacinus SPC6</name>
    <dbReference type="NCBI Taxonomy" id="1306406"/>
    <lineage>
        <taxon>Bacteria</taxon>
        <taxon>Bacillati</taxon>
        <taxon>Actinomycetota</taxon>
        <taxon>Actinomycetes</taxon>
        <taxon>Kitasatosporales</taxon>
        <taxon>Streptomycetaceae</taxon>
        <taxon>Streptomyces</taxon>
    </lineage>
</organism>